<keyword evidence="11 12" id="KW-0472">Membrane</keyword>
<feature type="transmembrane region" description="Helical" evidence="12">
    <location>
        <begin position="12"/>
        <end position="36"/>
    </location>
</feature>
<dbReference type="InterPro" id="IPR005126">
    <property type="entry name" value="NapC/NirT_cyt_c_N"/>
</dbReference>
<evidence type="ECO:0000313" key="15">
    <source>
        <dbReference type="Proteomes" id="UP000240987"/>
    </source>
</evidence>
<keyword evidence="10" id="KW-0408">Iron</keyword>
<feature type="domain" description="NapC/NirT cytochrome c N-terminal" evidence="13">
    <location>
        <begin position="18"/>
        <end position="184"/>
    </location>
</feature>
<name>A0A2T3JJZ1_9GAMM</name>
<keyword evidence="3" id="KW-0813">Transport</keyword>
<evidence type="ECO:0000259" key="13">
    <source>
        <dbReference type="Pfam" id="PF03264"/>
    </source>
</evidence>
<comment type="caution">
    <text evidence="14">The sequence shown here is derived from an EMBL/GenBank/DDBJ whole genome shotgun (WGS) entry which is preliminary data.</text>
</comment>
<evidence type="ECO:0000256" key="7">
    <source>
        <dbReference type="ARBA" id="ARBA00022723"/>
    </source>
</evidence>
<proteinExistence type="inferred from homology"/>
<comment type="subcellular location">
    <subcellularLocation>
        <location evidence="1">Cell membrane</location>
        <topology evidence="1">Single-pass membrane protein</topology>
    </subcellularLocation>
</comment>
<keyword evidence="6 12" id="KW-0812">Transmembrane</keyword>
<dbReference type="GO" id="GO:0005886">
    <property type="term" value="C:plasma membrane"/>
    <property type="evidence" value="ECO:0007669"/>
    <property type="project" value="UniProtKB-SubCell"/>
</dbReference>
<dbReference type="GO" id="GO:0046872">
    <property type="term" value="F:metal ion binding"/>
    <property type="evidence" value="ECO:0007669"/>
    <property type="project" value="UniProtKB-KW"/>
</dbReference>
<dbReference type="RefSeq" id="WP_107242519.1">
    <property type="nucleotide sequence ID" value="NZ_PYMJ01000007.1"/>
</dbReference>
<dbReference type="InterPro" id="IPR051174">
    <property type="entry name" value="Cytochrome_c-type_ET"/>
</dbReference>
<keyword evidence="4" id="KW-1003">Cell membrane</keyword>
<dbReference type="Pfam" id="PF03264">
    <property type="entry name" value="Cytochrom_NNT"/>
    <property type="match status" value="1"/>
</dbReference>
<evidence type="ECO:0000256" key="2">
    <source>
        <dbReference type="ARBA" id="ARBA00007395"/>
    </source>
</evidence>
<evidence type="ECO:0000256" key="4">
    <source>
        <dbReference type="ARBA" id="ARBA00022475"/>
    </source>
</evidence>
<evidence type="ECO:0000256" key="12">
    <source>
        <dbReference type="SAM" id="Phobius"/>
    </source>
</evidence>
<evidence type="ECO:0000256" key="10">
    <source>
        <dbReference type="ARBA" id="ARBA00023004"/>
    </source>
</evidence>
<dbReference type="GO" id="GO:0009061">
    <property type="term" value="P:anaerobic respiration"/>
    <property type="evidence" value="ECO:0007669"/>
    <property type="project" value="TreeGrafter"/>
</dbReference>
<dbReference type="PANTHER" id="PTHR30333">
    <property type="entry name" value="CYTOCHROME C-TYPE PROTEIN"/>
    <property type="match status" value="1"/>
</dbReference>
<organism evidence="14 15">
    <name type="scientific">Photobacterium frigidiphilum</name>
    <dbReference type="NCBI Taxonomy" id="264736"/>
    <lineage>
        <taxon>Bacteria</taxon>
        <taxon>Pseudomonadati</taxon>
        <taxon>Pseudomonadota</taxon>
        <taxon>Gammaproteobacteria</taxon>
        <taxon>Vibrionales</taxon>
        <taxon>Vibrionaceae</taxon>
        <taxon>Photobacterium</taxon>
    </lineage>
</organism>
<evidence type="ECO:0000256" key="6">
    <source>
        <dbReference type="ARBA" id="ARBA00022692"/>
    </source>
</evidence>
<dbReference type="PANTHER" id="PTHR30333:SF1">
    <property type="entry name" value="CYTOCHROME C-TYPE PROTEIN NAPC"/>
    <property type="match status" value="1"/>
</dbReference>
<sequence length="224" mass="26138">MFNLCKRLLHRKIVFGSTVGVALFFMFIGVVCWGAFNTALEVTNDMNFCISCHEMEENVYTEYINTIHYNNRSGVRATCPDCHVPKEWQHMLLRKIFASRELYQKLIGTIDTPEKFNLKRLELAQHVWQSMEQTNSRECRNCHNFNAMDIAFQESRSGLVHTYAQQQNKTCIDCHKGIAHQLPDGVLPYKGGNDDDHQHYEQQQIDCYQCHEGMPKPNTDDWEL</sequence>
<dbReference type="SUPFAM" id="SSF48695">
    <property type="entry name" value="Multiheme cytochromes"/>
    <property type="match status" value="1"/>
</dbReference>
<dbReference type="FunFam" id="1.10.3820.10:FF:000001">
    <property type="entry name" value="Cytochrome c-type protein"/>
    <property type="match status" value="1"/>
</dbReference>
<dbReference type="Gene3D" id="1.10.3820.10">
    <property type="entry name" value="Di-heme elbow motif domain"/>
    <property type="match status" value="1"/>
</dbReference>
<comment type="similarity">
    <text evidence="2">Belongs to the NapC/NirT/NrfH family.</text>
</comment>
<evidence type="ECO:0000256" key="5">
    <source>
        <dbReference type="ARBA" id="ARBA00022617"/>
    </source>
</evidence>
<dbReference type="AlphaFoldDB" id="A0A2T3JJZ1"/>
<keyword evidence="9 12" id="KW-1133">Transmembrane helix</keyword>
<reference evidence="14 15" key="1">
    <citation type="submission" date="2018-01" db="EMBL/GenBank/DDBJ databases">
        <title>Whole genome sequencing of Histamine producing bacteria.</title>
        <authorList>
            <person name="Butler K."/>
        </authorList>
    </citation>
    <scope>NUCLEOTIDE SEQUENCE [LARGE SCALE GENOMIC DNA]</scope>
    <source>
        <strain evidence="14 15">JCM 12947</strain>
    </source>
</reference>
<evidence type="ECO:0000256" key="9">
    <source>
        <dbReference type="ARBA" id="ARBA00022989"/>
    </source>
</evidence>
<dbReference type="Proteomes" id="UP000240987">
    <property type="component" value="Unassembled WGS sequence"/>
</dbReference>
<accession>A0A2T3JJZ1</accession>
<keyword evidence="15" id="KW-1185">Reference proteome</keyword>
<evidence type="ECO:0000256" key="8">
    <source>
        <dbReference type="ARBA" id="ARBA00022982"/>
    </source>
</evidence>
<dbReference type="GO" id="GO:0009055">
    <property type="term" value="F:electron transfer activity"/>
    <property type="evidence" value="ECO:0007669"/>
    <property type="project" value="TreeGrafter"/>
</dbReference>
<protein>
    <submittedName>
        <fullName evidence="14">Cytochrome C</fullName>
    </submittedName>
</protein>
<keyword evidence="8" id="KW-0249">Electron transport</keyword>
<dbReference type="OrthoDB" id="9782159at2"/>
<dbReference type="InterPro" id="IPR036280">
    <property type="entry name" value="Multihaem_cyt_sf"/>
</dbReference>
<gene>
    <name evidence="14" type="ORF">C9J12_09720</name>
</gene>
<dbReference type="EMBL" id="PYMJ01000007">
    <property type="protein sequence ID" value="PSU49248.1"/>
    <property type="molecule type" value="Genomic_DNA"/>
</dbReference>
<evidence type="ECO:0000256" key="3">
    <source>
        <dbReference type="ARBA" id="ARBA00022448"/>
    </source>
</evidence>
<keyword evidence="7" id="KW-0479">Metal-binding</keyword>
<evidence type="ECO:0000256" key="1">
    <source>
        <dbReference type="ARBA" id="ARBA00004162"/>
    </source>
</evidence>
<evidence type="ECO:0000313" key="14">
    <source>
        <dbReference type="EMBL" id="PSU49248.1"/>
    </source>
</evidence>
<dbReference type="InterPro" id="IPR038266">
    <property type="entry name" value="NapC/NirT_cytc_sf"/>
</dbReference>
<evidence type="ECO:0000256" key="11">
    <source>
        <dbReference type="ARBA" id="ARBA00023136"/>
    </source>
</evidence>
<keyword evidence="5" id="KW-0349">Heme</keyword>